<organism evidence="5 6">
    <name type="scientific">Rivihabitans pingtungensis</name>
    <dbReference type="NCBI Taxonomy" id="1054498"/>
    <lineage>
        <taxon>Bacteria</taxon>
        <taxon>Pseudomonadati</taxon>
        <taxon>Pseudomonadota</taxon>
        <taxon>Betaproteobacteria</taxon>
        <taxon>Neisseriales</taxon>
        <taxon>Aquaspirillaceae</taxon>
        <taxon>Rivihabitans</taxon>
    </lineage>
</organism>
<gene>
    <name evidence="5" type="ORF">DFR34_10656</name>
</gene>
<dbReference type="Gene3D" id="3.30.450.20">
    <property type="entry name" value="PAS domain"/>
    <property type="match status" value="2"/>
</dbReference>
<dbReference type="InterPro" id="IPR043128">
    <property type="entry name" value="Rev_trsase/Diguanyl_cyclase"/>
</dbReference>
<keyword evidence="3" id="KW-0472">Membrane</keyword>
<proteinExistence type="predicted"/>
<feature type="transmembrane region" description="Helical" evidence="3">
    <location>
        <begin position="16"/>
        <end position="35"/>
    </location>
</feature>
<dbReference type="PANTHER" id="PTHR45138:SF9">
    <property type="entry name" value="DIGUANYLATE CYCLASE DGCM-RELATED"/>
    <property type="match status" value="1"/>
</dbReference>
<dbReference type="GO" id="GO:0005886">
    <property type="term" value="C:plasma membrane"/>
    <property type="evidence" value="ECO:0007669"/>
    <property type="project" value="TreeGrafter"/>
</dbReference>
<evidence type="ECO:0000313" key="6">
    <source>
        <dbReference type="Proteomes" id="UP000247555"/>
    </source>
</evidence>
<keyword evidence="3" id="KW-1133">Transmembrane helix</keyword>
<dbReference type="PROSITE" id="PS50887">
    <property type="entry name" value="GGDEF"/>
    <property type="match status" value="1"/>
</dbReference>
<dbReference type="OrthoDB" id="8522032at2"/>
<dbReference type="CDD" id="cd01949">
    <property type="entry name" value="GGDEF"/>
    <property type="match status" value="1"/>
</dbReference>
<dbReference type="Proteomes" id="UP000247555">
    <property type="component" value="Unassembled WGS sequence"/>
</dbReference>
<feature type="domain" description="GGDEF" evidence="4">
    <location>
        <begin position="364"/>
        <end position="499"/>
    </location>
</feature>
<dbReference type="CDD" id="cd12915">
    <property type="entry name" value="PDC2_DGC_like"/>
    <property type="match status" value="1"/>
</dbReference>
<keyword evidence="6" id="KW-1185">Reference proteome</keyword>
<dbReference type="InterPro" id="IPR029787">
    <property type="entry name" value="Nucleotide_cyclase"/>
</dbReference>
<comment type="catalytic activity">
    <reaction evidence="2">
        <text>2 GTP = 3',3'-c-di-GMP + 2 diphosphate</text>
        <dbReference type="Rhea" id="RHEA:24898"/>
        <dbReference type="ChEBI" id="CHEBI:33019"/>
        <dbReference type="ChEBI" id="CHEBI:37565"/>
        <dbReference type="ChEBI" id="CHEBI:58805"/>
        <dbReference type="EC" id="2.7.7.65"/>
    </reaction>
</comment>
<feature type="transmembrane region" description="Helical" evidence="3">
    <location>
        <begin position="302"/>
        <end position="324"/>
    </location>
</feature>
<evidence type="ECO:0000313" key="5">
    <source>
        <dbReference type="EMBL" id="PXX79420.1"/>
    </source>
</evidence>
<protein>
    <recommendedName>
        <fullName evidence="1">diguanylate cyclase</fullName>
        <ecNumber evidence="1">2.7.7.65</ecNumber>
    </recommendedName>
</protein>
<sequence>MAIFSSDLAHSTRRRWTLYAGTLVFLGLFGSWLALDFLHERARTLDEMGRLALHKSQLLSSVFGDAFLSADYVLRDIAGRIDPTQDLNPSADHAKARQRQLHKLLHEKLTTVSGLEDLVLFDHNCIFTAVASRPQLLGFRSQQRFCDSGQVNFSEPLHIQYMPAERSASGQPVVLMSRTLSDDQGRLLGGVMAVMDLGHAQRWIESFSLEPNDLMAIVDNDGIVLARNPPLPAAMGKPTSPPPGYPPFVQMERTTMFWATSPLDHRERIFGLSRLERFPFIAMVGFDKSRILTGWWHRGWQFLIGFAVLGVLAVLVLRAHLTVLRHSEAMRRLAITDELTGVANRRQLMETGAAEVARARRYQRPLSVLMVDIDHFKHINDRWGHATGDRVIQVMARLLCDTIRQQDHGGRLGGEEFAAILPETDLAGAQTLAERVRVLAASCVRALNDGDAPVSFTVSIGVAMLDANDEGLESLLQRADRALYQAKADGRNRVAVMAAEASSTAHSGTP</sequence>
<comment type="caution">
    <text evidence="5">The sequence shown here is derived from an EMBL/GenBank/DDBJ whole genome shotgun (WGS) entry which is preliminary data.</text>
</comment>
<dbReference type="PANTHER" id="PTHR45138">
    <property type="entry name" value="REGULATORY COMPONENTS OF SENSORY TRANSDUCTION SYSTEM"/>
    <property type="match status" value="1"/>
</dbReference>
<dbReference type="NCBIfam" id="TIGR00254">
    <property type="entry name" value="GGDEF"/>
    <property type="match status" value="1"/>
</dbReference>
<accession>A0A318KP47</accession>
<dbReference type="RefSeq" id="WP_110390341.1">
    <property type="nucleotide sequence ID" value="NZ_QJKI01000006.1"/>
</dbReference>
<name>A0A318KP47_9NEIS</name>
<dbReference type="GO" id="GO:0043709">
    <property type="term" value="P:cell adhesion involved in single-species biofilm formation"/>
    <property type="evidence" value="ECO:0007669"/>
    <property type="project" value="TreeGrafter"/>
</dbReference>
<reference evidence="5 6" key="1">
    <citation type="submission" date="2018-05" db="EMBL/GenBank/DDBJ databases">
        <title>Genomic Encyclopedia of Type Strains, Phase IV (KMG-IV): sequencing the most valuable type-strain genomes for metagenomic binning, comparative biology and taxonomic classification.</title>
        <authorList>
            <person name="Goeker M."/>
        </authorList>
    </citation>
    <scope>NUCLEOTIDE SEQUENCE [LARGE SCALE GENOMIC DNA]</scope>
    <source>
        <strain evidence="5 6">DSM 29661</strain>
    </source>
</reference>
<evidence type="ECO:0000256" key="2">
    <source>
        <dbReference type="ARBA" id="ARBA00034247"/>
    </source>
</evidence>
<evidence type="ECO:0000259" key="4">
    <source>
        <dbReference type="PROSITE" id="PS50887"/>
    </source>
</evidence>
<evidence type="ECO:0000256" key="3">
    <source>
        <dbReference type="SAM" id="Phobius"/>
    </source>
</evidence>
<dbReference type="InterPro" id="IPR050469">
    <property type="entry name" value="Diguanylate_Cyclase"/>
</dbReference>
<dbReference type="SUPFAM" id="SSF55073">
    <property type="entry name" value="Nucleotide cyclase"/>
    <property type="match status" value="1"/>
</dbReference>
<dbReference type="EC" id="2.7.7.65" evidence="1"/>
<keyword evidence="3" id="KW-0812">Transmembrane</keyword>
<dbReference type="FunFam" id="3.30.70.270:FF:000001">
    <property type="entry name" value="Diguanylate cyclase domain protein"/>
    <property type="match status" value="1"/>
</dbReference>
<evidence type="ECO:0000256" key="1">
    <source>
        <dbReference type="ARBA" id="ARBA00012528"/>
    </source>
</evidence>
<dbReference type="Gene3D" id="3.30.70.270">
    <property type="match status" value="1"/>
</dbReference>
<dbReference type="InterPro" id="IPR000160">
    <property type="entry name" value="GGDEF_dom"/>
</dbReference>
<dbReference type="Pfam" id="PF00990">
    <property type="entry name" value="GGDEF"/>
    <property type="match status" value="1"/>
</dbReference>
<dbReference type="SMART" id="SM00267">
    <property type="entry name" value="GGDEF"/>
    <property type="match status" value="1"/>
</dbReference>
<dbReference type="AlphaFoldDB" id="A0A318KP47"/>
<dbReference type="GO" id="GO:0052621">
    <property type="term" value="F:diguanylate cyclase activity"/>
    <property type="evidence" value="ECO:0007669"/>
    <property type="project" value="UniProtKB-EC"/>
</dbReference>
<dbReference type="EMBL" id="QJKI01000006">
    <property type="protein sequence ID" value="PXX79420.1"/>
    <property type="molecule type" value="Genomic_DNA"/>
</dbReference>
<dbReference type="GO" id="GO:1902201">
    <property type="term" value="P:negative regulation of bacterial-type flagellum-dependent cell motility"/>
    <property type="evidence" value="ECO:0007669"/>
    <property type="project" value="TreeGrafter"/>
</dbReference>